<dbReference type="PANTHER" id="PTHR30469">
    <property type="entry name" value="MULTIDRUG RESISTANCE PROTEIN MDTA"/>
    <property type="match status" value="1"/>
</dbReference>
<dbReference type="RefSeq" id="WP_188652390.1">
    <property type="nucleotide sequence ID" value="NZ_BMNR01000004.1"/>
</dbReference>
<dbReference type="GO" id="GO:0015562">
    <property type="term" value="F:efflux transmembrane transporter activity"/>
    <property type="evidence" value="ECO:0007669"/>
    <property type="project" value="TreeGrafter"/>
</dbReference>
<reference evidence="1" key="1">
    <citation type="journal article" date="2014" name="Int. J. Syst. Evol. Microbiol.">
        <title>Complete genome sequence of Corynebacterium casei LMG S-19264T (=DSM 44701T), isolated from a smear-ripened cheese.</title>
        <authorList>
            <consortium name="US DOE Joint Genome Institute (JGI-PGF)"/>
            <person name="Walter F."/>
            <person name="Albersmeier A."/>
            <person name="Kalinowski J."/>
            <person name="Ruckert C."/>
        </authorList>
    </citation>
    <scope>NUCLEOTIDE SEQUENCE</scope>
    <source>
        <strain evidence="1">JCM 12862</strain>
    </source>
</reference>
<protein>
    <recommendedName>
        <fullName evidence="3">HlyD family secretion protein</fullName>
    </recommendedName>
</protein>
<dbReference type="EMBL" id="BMNR01000004">
    <property type="protein sequence ID" value="GGK24813.1"/>
    <property type="molecule type" value="Genomic_DNA"/>
</dbReference>
<name>A0A8J3BPW1_9FLAO</name>
<keyword evidence="2" id="KW-1185">Reference proteome</keyword>
<evidence type="ECO:0008006" key="3">
    <source>
        <dbReference type="Google" id="ProtNLM"/>
    </source>
</evidence>
<gene>
    <name evidence="1" type="ORF">GCM10007962_18810</name>
</gene>
<reference evidence="1" key="2">
    <citation type="submission" date="2020-09" db="EMBL/GenBank/DDBJ databases">
        <authorList>
            <person name="Sun Q."/>
            <person name="Ohkuma M."/>
        </authorList>
    </citation>
    <scope>NUCLEOTIDE SEQUENCE</scope>
    <source>
        <strain evidence="1">JCM 12862</strain>
    </source>
</reference>
<dbReference type="AlphaFoldDB" id="A0A8J3BPW1"/>
<dbReference type="Gene3D" id="2.40.420.20">
    <property type="match status" value="1"/>
</dbReference>
<evidence type="ECO:0000313" key="2">
    <source>
        <dbReference type="Proteomes" id="UP000612329"/>
    </source>
</evidence>
<dbReference type="Proteomes" id="UP000612329">
    <property type="component" value="Unassembled WGS sequence"/>
</dbReference>
<evidence type="ECO:0000313" key="1">
    <source>
        <dbReference type="EMBL" id="GGK24813.1"/>
    </source>
</evidence>
<dbReference type="Gene3D" id="2.40.50.100">
    <property type="match status" value="1"/>
</dbReference>
<sequence>MNLKYISFLLLMFVFGCKNETQTKTPKKTPIAVKAALVKEQTLKEYLNFNGTTRYLKKENIRANVTGYISWMPYKIGDAVKSGQTFATLRTKEQDVLNEAIKIDSSLAKFSKPLRINCNSSGIISMLNIQKNDYVAEGDLLATISQPSSLSIEVNVPYEYENHIKIGTPCDIVLQNGETISSKITGSLPIIDTIAQSQAFLIALPNHDLPENLNVTVKMIYKEAKKSICVPHDALQTNELMTEYWVMKIIDDTLAIKEPVTPLLSNDSLIQIQSKDIKTNDWVVTKGSYQMQDSTLVTIQNQN</sequence>
<comment type="caution">
    <text evidence="1">The sequence shown here is derived from an EMBL/GenBank/DDBJ whole genome shotgun (WGS) entry which is preliminary data.</text>
</comment>
<dbReference type="GO" id="GO:1990281">
    <property type="term" value="C:efflux pump complex"/>
    <property type="evidence" value="ECO:0007669"/>
    <property type="project" value="TreeGrafter"/>
</dbReference>
<organism evidence="1 2">
    <name type="scientific">Yeosuana aromativorans</name>
    <dbReference type="NCBI Taxonomy" id="288019"/>
    <lineage>
        <taxon>Bacteria</taxon>
        <taxon>Pseudomonadati</taxon>
        <taxon>Bacteroidota</taxon>
        <taxon>Flavobacteriia</taxon>
        <taxon>Flavobacteriales</taxon>
        <taxon>Flavobacteriaceae</taxon>
        <taxon>Yeosuana</taxon>
    </lineage>
</organism>
<accession>A0A8J3BPW1</accession>
<dbReference type="SUPFAM" id="SSF111369">
    <property type="entry name" value="HlyD-like secretion proteins"/>
    <property type="match status" value="1"/>
</dbReference>
<dbReference type="PROSITE" id="PS51257">
    <property type="entry name" value="PROKAR_LIPOPROTEIN"/>
    <property type="match status" value="1"/>
</dbReference>
<proteinExistence type="predicted"/>